<keyword evidence="2" id="KW-0472">Membrane</keyword>
<dbReference type="KEGG" id="ccz:CCALI_02527"/>
<sequence length="191" mass="20813">MVEPAVYETEEAEKRIAPPDPRQRGRKQVFAAALVALIAFGFAVFVPHRPNSAATGLTEAKLQGSWVLQSIGKTATGPQSGCPILDQQVTFAHGVVTGTTRLLANTPDGTTQMPFPDKSVQQVSSDDDGQTLLIRWQGTYELKGPHRLWLKIGKASYPIDAQIDPKTHALICSHDLILTYPNATRYVPVKP</sequence>
<proteinExistence type="predicted"/>
<evidence type="ECO:0000313" key="4">
    <source>
        <dbReference type="Proteomes" id="UP000014227"/>
    </source>
</evidence>
<dbReference type="STRING" id="454171.CP488_01563"/>
<evidence type="ECO:0000256" key="1">
    <source>
        <dbReference type="SAM" id="MobiDB-lite"/>
    </source>
</evidence>
<dbReference type="Proteomes" id="UP000014227">
    <property type="component" value="Chromosome I"/>
</dbReference>
<dbReference type="AlphaFoldDB" id="S0EZJ3"/>
<accession>S0EZJ3</accession>
<evidence type="ECO:0000256" key="2">
    <source>
        <dbReference type="SAM" id="Phobius"/>
    </source>
</evidence>
<dbReference type="PATRIC" id="fig|1303518.3.peg.2626"/>
<protein>
    <submittedName>
        <fullName evidence="3">Uncharacterized protein</fullName>
    </submittedName>
</protein>
<dbReference type="RefSeq" id="WP_016483835.1">
    <property type="nucleotide sequence ID" value="NC_021487.1"/>
</dbReference>
<evidence type="ECO:0000313" key="3">
    <source>
        <dbReference type="EMBL" id="CCW36324.1"/>
    </source>
</evidence>
<dbReference type="EMBL" id="HF951689">
    <property type="protein sequence ID" value="CCW36324.1"/>
    <property type="molecule type" value="Genomic_DNA"/>
</dbReference>
<keyword evidence="2" id="KW-0812">Transmembrane</keyword>
<feature type="compositionally biased region" description="Basic and acidic residues" evidence="1">
    <location>
        <begin position="12"/>
        <end position="23"/>
    </location>
</feature>
<organism evidence="3 4">
    <name type="scientific">Chthonomonas calidirosea (strain DSM 23976 / ICMP 18418 / T49)</name>
    <dbReference type="NCBI Taxonomy" id="1303518"/>
    <lineage>
        <taxon>Bacteria</taxon>
        <taxon>Bacillati</taxon>
        <taxon>Armatimonadota</taxon>
        <taxon>Chthonomonadia</taxon>
        <taxon>Chthonomonadales</taxon>
        <taxon>Chthonomonadaceae</taxon>
        <taxon>Chthonomonas</taxon>
    </lineage>
</organism>
<dbReference type="HOGENOM" id="CLU_1419220_0_0_0"/>
<feature type="transmembrane region" description="Helical" evidence="2">
    <location>
        <begin position="29"/>
        <end position="46"/>
    </location>
</feature>
<feature type="region of interest" description="Disordered" evidence="1">
    <location>
        <begin position="1"/>
        <end position="23"/>
    </location>
</feature>
<dbReference type="InParanoid" id="S0EZJ3"/>
<keyword evidence="4" id="KW-1185">Reference proteome</keyword>
<gene>
    <name evidence="3" type="ORF">CCALI_02527</name>
</gene>
<keyword evidence="2" id="KW-1133">Transmembrane helix</keyword>
<name>S0EZJ3_CHTCT</name>
<reference evidence="4" key="1">
    <citation type="submission" date="2013-03" db="EMBL/GenBank/DDBJ databases">
        <title>Genome sequence of Chthonomonas calidirosea, the first sequenced genome from the Armatimonadetes phylum (formally candidate division OP10).</title>
        <authorList>
            <person name="Lee K.C.Y."/>
            <person name="Morgan X.C."/>
            <person name="Dunfield P.F."/>
            <person name="Tamas I."/>
            <person name="Houghton K.M."/>
            <person name="Vyssotski M."/>
            <person name="Ryan J.L.J."/>
            <person name="Lagutin K."/>
            <person name="McDonald I.R."/>
            <person name="Stott M.B."/>
        </authorList>
    </citation>
    <scope>NUCLEOTIDE SEQUENCE [LARGE SCALE GENOMIC DNA]</scope>
    <source>
        <strain evidence="4">DSM 23976 / ICMP 18418 / T49</strain>
    </source>
</reference>